<proteinExistence type="predicted"/>
<evidence type="ECO:0008006" key="3">
    <source>
        <dbReference type="Google" id="ProtNLM"/>
    </source>
</evidence>
<dbReference type="Proteomes" id="UP000544090">
    <property type="component" value="Unassembled WGS sequence"/>
</dbReference>
<comment type="caution">
    <text evidence="1">The sequence shown here is derived from an EMBL/GenBank/DDBJ whole genome shotgun (WGS) entry which is preliminary data.</text>
</comment>
<dbReference type="RefSeq" id="WP_168487019.1">
    <property type="nucleotide sequence ID" value="NZ_JAAZSQ010000012.1"/>
</dbReference>
<evidence type="ECO:0000313" key="2">
    <source>
        <dbReference type="Proteomes" id="UP000544090"/>
    </source>
</evidence>
<organism evidence="1 2">
    <name type="scientific">Arthrobacter mobilis</name>
    <dbReference type="NCBI Taxonomy" id="2724944"/>
    <lineage>
        <taxon>Bacteria</taxon>
        <taxon>Bacillati</taxon>
        <taxon>Actinomycetota</taxon>
        <taxon>Actinomycetes</taxon>
        <taxon>Micrococcales</taxon>
        <taxon>Micrococcaceae</taxon>
        <taxon>Arthrobacter</taxon>
    </lineage>
</organism>
<dbReference type="EMBL" id="JAAZSQ010000012">
    <property type="protein sequence ID" value="NKX55475.1"/>
    <property type="molecule type" value="Genomic_DNA"/>
</dbReference>
<protein>
    <recommendedName>
        <fullName evidence="3">Acetyltransferase (GNAT) family protein</fullName>
    </recommendedName>
</protein>
<accession>A0A7X6K6K3</accession>
<reference evidence="1 2" key="1">
    <citation type="submission" date="2020-04" db="EMBL/GenBank/DDBJ databases">
        <title>Arthrobacter sp. nov.</title>
        <authorList>
            <person name="Liu S."/>
        </authorList>
    </citation>
    <scope>NUCLEOTIDE SEQUENCE [LARGE SCALE GENOMIC DNA]</scope>
    <source>
        <strain evidence="1 2">E918</strain>
    </source>
</reference>
<evidence type="ECO:0000313" key="1">
    <source>
        <dbReference type="EMBL" id="NKX55475.1"/>
    </source>
</evidence>
<name>A0A7X6K6K3_9MICC</name>
<dbReference type="AlphaFoldDB" id="A0A7X6K6K3"/>
<gene>
    <name evidence="1" type="ORF">HGG74_13195</name>
</gene>
<keyword evidence="2" id="KW-1185">Reference proteome</keyword>
<sequence>MIEVEPEYLYLSYRMTYRRKPDAVNFPEDYPMTWEVDVSADVFEDDDSDGQEMEIGRAVVHVIPAAGDIDLLETLDAVDQEAAGFAEVLELHPQVLEESGLGFFGGDLMILSTLEIKPGFRGQKLGHAVLESIHATVGRNCPLIILRASPLPGSGREEPPAGSPAKTALQGYWEEYGFALLDGDYMVYYGHPEDGPGDLDHEDEDPGRERELVILAEAAQHGYWAEQGMDQADGGGDPGPGLAARSEGYSQAEVEAAAAIAATSPVGAADPGWTLPGARARAREAGMTVTEWTTANRLARDFLETVATLDSEGKTAAEIAQVTGVAQPDVEKVLTGLKKT</sequence>